<dbReference type="Proteomes" id="UP000249341">
    <property type="component" value="Unassembled WGS sequence"/>
</dbReference>
<dbReference type="EMBL" id="QLMJ01000013">
    <property type="protein sequence ID" value="RAK32930.1"/>
    <property type="molecule type" value="Genomic_DNA"/>
</dbReference>
<proteinExistence type="predicted"/>
<gene>
    <name evidence="2" type="ORF">B0I29_113227</name>
</gene>
<name>A0A327Z8I3_9ACTN</name>
<dbReference type="AlphaFoldDB" id="A0A327Z8I3"/>
<sequence length="111" mass="11942">MTGRWDAERDASDAAQALAGIVALLQRAANDEVDQNQLLSLARSAESSAERVAAFLRDQRGANDGEMAAVPPRLGPWRDWTPSRGHIFGIVPDPARVNGVPQPRRCGDPGE</sequence>
<evidence type="ECO:0000313" key="3">
    <source>
        <dbReference type="Proteomes" id="UP000249341"/>
    </source>
</evidence>
<dbReference type="RefSeq" id="WP_111651816.1">
    <property type="nucleotide sequence ID" value="NZ_JACHWI010000005.1"/>
</dbReference>
<protein>
    <recommendedName>
        <fullName evidence="4">ANTAR domain-containing protein</fullName>
    </recommendedName>
</protein>
<reference evidence="2 3" key="1">
    <citation type="submission" date="2018-06" db="EMBL/GenBank/DDBJ databases">
        <title>Genomic Encyclopedia of Type Strains, Phase III (KMG-III): the genomes of soil and plant-associated and newly described type strains.</title>
        <authorList>
            <person name="Whitman W."/>
        </authorList>
    </citation>
    <scope>NUCLEOTIDE SEQUENCE [LARGE SCALE GENOMIC DNA]</scope>
    <source>
        <strain evidence="2 3">CGMCC 4.7090</strain>
    </source>
</reference>
<evidence type="ECO:0008006" key="4">
    <source>
        <dbReference type="Google" id="ProtNLM"/>
    </source>
</evidence>
<evidence type="ECO:0000256" key="1">
    <source>
        <dbReference type="SAM" id="MobiDB-lite"/>
    </source>
</evidence>
<feature type="region of interest" description="Disordered" evidence="1">
    <location>
        <begin position="91"/>
        <end position="111"/>
    </location>
</feature>
<comment type="caution">
    <text evidence="2">The sequence shown here is derived from an EMBL/GenBank/DDBJ whole genome shotgun (WGS) entry which is preliminary data.</text>
</comment>
<keyword evidence="3" id="KW-1185">Reference proteome</keyword>
<dbReference type="OrthoDB" id="3297385at2"/>
<organism evidence="2 3">
    <name type="scientific">Actinoplanes lutulentus</name>
    <dbReference type="NCBI Taxonomy" id="1287878"/>
    <lineage>
        <taxon>Bacteria</taxon>
        <taxon>Bacillati</taxon>
        <taxon>Actinomycetota</taxon>
        <taxon>Actinomycetes</taxon>
        <taxon>Micromonosporales</taxon>
        <taxon>Micromonosporaceae</taxon>
        <taxon>Actinoplanes</taxon>
    </lineage>
</organism>
<evidence type="ECO:0000313" key="2">
    <source>
        <dbReference type="EMBL" id="RAK32930.1"/>
    </source>
</evidence>
<accession>A0A327Z8I3</accession>